<feature type="region of interest" description="Disordered" evidence="1">
    <location>
        <begin position="1"/>
        <end position="38"/>
    </location>
</feature>
<reference evidence="4 5" key="1">
    <citation type="submission" date="2023-03" db="EMBL/GenBank/DDBJ databases">
        <title>Paludisphaera mucosa sp. nov. a novel planctomycete from northern fen.</title>
        <authorList>
            <person name="Ivanova A."/>
        </authorList>
    </citation>
    <scope>NUCLEOTIDE SEQUENCE [LARGE SCALE GENOMIC DNA]</scope>
    <source>
        <strain evidence="4 5">Pla2</strain>
    </source>
</reference>
<dbReference type="Gene3D" id="1.10.1060.10">
    <property type="entry name" value="Alpha-helical ferredoxin"/>
    <property type="match status" value="1"/>
</dbReference>
<keyword evidence="5" id="KW-1185">Reference proteome</keyword>
<dbReference type="Proteomes" id="UP001216907">
    <property type="component" value="Unassembled WGS sequence"/>
</dbReference>
<proteinExistence type="predicted"/>
<dbReference type="InterPro" id="IPR006004">
    <property type="entry name" value="SudA-like"/>
</dbReference>
<dbReference type="Gene3D" id="3.50.50.60">
    <property type="entry name" value="FAD/NAD(P)-binding domain"/>
    <property type="match status" value="2"/>
</dbReference>
<dbReference type="InterPro" id="IPR023753">
    <property type="entry name" value="FAD/NAD-binding_dom"/>
</dbReference>
<dbReference type="EC" id="1.4.1.13" evidence="4"/>
<evidence type="ECO:0000313" key="5">
    <source>
        <dbReference type="Proteomes" id="UP001216907"/>
    </source>
</evidence>
<comment type="caution">
    <text evidence="4">The sequence shown here is derived from an EMBL/GenBank/DDBJ whole genome shotgun (WGS) entry which is preliminary data.</text>
</comment>
<evidence type="ECO:0000256" key="1">
    <source>
        <dbReference type="SAM" id="MobiDB-lite"/>
    </source>
</evidence>
<feature type="compositionally biased region" description="Basic and acidic residues" evidence="1">
    <location>
        <begin position="16"/>
        <end position="34"/>
    </location>
</feature>
<name>A0ABT6FC81_9BACT</name>
<organism evidence="4 5">
    <name type="scientific">Paludisphaera mucosa</name>
    <dbReference type="NCBI Taxonomy" id="3030827"/>
    <lineage>
        <taxon>Bacteria</taxon>
        <taxon>Pseudomonadati</taxon>
        <taxon>Planctomycetota</taxon>
        <taxon>Planctomycetia</taxon>
        <taxon>Isosphaerales</taxon>
        <taxon>Isosphaeraceae</taxon>
        <taxon>Paludisphaera</taxon>
    </lineage>
</organism>
<dbReference type="EMBL" id="JARRAG010000002">
    <property type="protein sequence ID" value="MDG3005151.1"/>
    <property type="molecule type" value="Genomic_DNA"/>
</dbReference>
<dbReference type="InterPro" id="IPR009051">
    <property type="entry name" value="Helical_ferredxn"/>
</dbReference>
<dbReference type="SUPFAM" id="SSF51971">
    <property type="entry name" value="Nucleotide-binding domain"/>
    <property type="match status" value="1"/>
</dbReference>
<protein>
    <submittedName>
        <fullName evidence="4">NADPH-dependent glutamate synthase</fullName>
        <ecNumber evidence="4">1.4.1.13</ecNumber>
    </submittedName>
</protein>
<sequence>MSAETTDPATPAVPPSKKDRMKIPRQHMPEQDPARRRRNFEEVNQGLTVLGAATEALRCLSCANPKCTAGCPVGVKVKDFVDLIVAGDYLGAAAKIREDNILPAITGRVCPQETQCEGCCILGNKFEPLGVGYLERFVADYERETGQVGLPERAPATGRRVAIVGSGPAGLSAAGDLVRMGHEVTVFEALHEIGGVLVYGIPEFRLPKEIVRHEVDAMRKMGVDFQTNVVIGKTVTIDELMGEEGYDAVFVATGAGLPKFLGVPGEHLNGVYSANEFLTRVNLMRADAFPESDEPVYDCRDRDVAVVGGGNTAMDAVRTASRLGAATSHLVYRRSEAEMPARAEELKHAKDEGISLMCLTNPVAFLGDEDGFVSGMRCVRMELGEPDASGRRSPKEVPGSEFEIPIQVAVIALGTSANPLIQSTTPDLQTTRKGYIAADPETLRTSKPGVFAGGDIVTGGATVILAMGAGRKAAASIHEFLSTGVWDATAAETPS</sequence>
<dbReference type="InterPro" id="IPR036188">
    <property type="entry name" value="FAD/NAD-bd_sf"/>
</dbReference>
<dbReference type="InterPro" id="IPR028261">
    <property type="entry name" value="DPD_II"/>
</dbReference>
<feature type="domain" description="FAD/NAD(P)-binding" evidence="2">
    <location>
        <begin position="160"/>
        <end position="470"/>
    </location>
</feature>
<dbReference type="NCBIfam" id="TIGR01316">
    <property type="entry name" value="gltA"/>
    <property type="match status" value="1"/>
</dbReference>
<dbReference type="GO" id="GO:0004355">
    <property type="term" value="F:glutamate synthase (NADPH) activity"/>
    <property type="evidence" value="ECO:0007669"/>
    <property type="project" value="UniProtKB-EC"/>
</dbReference>
<accession>A0ABT6FC81</accession>
<dbReference type="PANTHER" id="PTHR42783:SF3">
    <property type="entry name" value="GLUTAMATE SYNTHASE [NADPH] SMALL CHAIN-RELATED"/>
    <property type="match status" value="1"/>
</dbReference>
<dbReference type="Pfam" id="PF14691">
    <property type="entry name" value="Fer4_20"/>
    <property type="match status" value="1"/>
</dbReference>
<evidence type="ECO:0000259" key="2">
    <source>
        <dbReference type="Pfam" id="PF07992"/>
    </source>
</evidence>
<feature type="domain" description="Dihydroprymidine dehydrogenase" evidence="3">
    <location>
        <begin position="36"/>
        <end position="146"/>
    </location>
</feature>
<dbReference type="Gene3D" id="3.40.50.720">
    <property type="entry name" value="NAD(P)-binding Rossmann-like Domain"/>
    <property type="match status" value="1"/>
</dbReference>
<dbReference type="SUPFAM" id="SSF46548">
    <property type="entry name" value="alpha-helical ferredoxin"/>
    <property type="match status" value="1"/>
</dbReference>
<dbReference type="RefSeq" id="WP_277861498.1">
    <property type="nucleotide sequence ID" value="NZ_JARRAG010000002.1"/>
</dbReference>
<keyword evidence="4" id="KW-0560">Oxidoreductase</keyword>
<dbReference type="PANTHER" id="PTHR42783">
    <property type="entry name" value="GLUTAMATE SYNTHASE [NADPH] SMALL CHAIN"/>
    <property type="match status" value="1"/>
</dbReference>
<dbReference type="Pfam" id="PF07992">
    <property type="entry name" value="Pyr_redox_2"/>
    <property type="match status" value="1"/>
</dbReference>
<evidence type="ECO:0000259" key="3">
    <source>
        <dbReference type="Pfam" id="PF14691"/>
    </source>
</evidence>
<gene>
    <name evidence="4" type="primary">gltA</name>
    <name evidence="4" type="ORF">PZE19_15285</name>
</gene>
<evidence type="ECO:0000313" key="4">
    <source>
        <dbReference type="EMBL" id="MDG3005151.1"/>
    </source>
</evidence>
<dbReference type="PRINTS" id="PR00419">
    <property type="entry name" value="ADXRDTASE"/>
</dbReference>